<dbReference type="PANTHER" id="PTHR12176:SF84">
    <property type="entry name" value="METHYLTRANSFERASE DOMAIN-CONTAINING PROTEIN"/>
    <property type="match status" value="1"/>
</dbReference>
<accession>A0A6A6WSP2</accession>
<dbReference type="PANTHER" id="PTHR12176">
    <property type="entry name" value="SAM-DEPENDENT METHYLTRANSFERASE SUPERFAMILY PROTEIN"/>
    <property type="match status" value="1"/>
</dbReference>
<evidence type="ECO:0000256" key="1">
    <source>
        <dbReference type="ARBA" id="ARBA00008361"/>
    </source>
</evidence>
<dbReference type="OrthoDB" id="411785at2759"/>
<gene>
    <name evidence="5" type="ORF">K505DRAFT_367595</name>
</gene>
<dbReference type="EMBL" id="MU002354">
    <property type="protein sequence ID" value="KAF2787160.1"/>
    <property type="molecule type" value="Genomic_DNA"/>
</dbReference>
<organism evidence="5 6">
    <name type="scientific">Melanomma pulvis-pyrius CBS 109.77</name>
    <dbReference type="NCBI Taxonomy" id="1314802"/>
    <lineage>
        <taxon>Eukaryota</taxon>
        <taxon>Fungi</taxon>
        <taxon>Dikarya</taxon>
        <taxon>Ascomycota</taxon>
        <taxon>Pezizomycotina</taxon>
        <taxon>Dothideomycetes</taxon>
        <taxon>Pleosporomycetidae</taxon>
        <taxon>Pleosporales</taxon>
        <taxon>Melanommataceae</taxon>
        <taxon>Melanomma</taxon>
    </lineage>
</organism>
<feature type="region of interest" description="Disordered" evidence="4">
    <location>
        <begin position="105"/>
        <end position="130"/>
    </location>
</feature>
<keyword evidence="3" id="KW-0808">Transferase</keyword>
<evidence type="ECO:0008006" key="7">
    <source>
        <dbReference type="Google" id="ProtNLM"/>
    </source>
</evidence>
<reference evidence="5" key="1">
    <citation type="journal article" date="2020" name="Stud. Mycol.">
        <title>101 Dothideomycetes genomes: a test case for predicting lifestyles and emergence of pathogens.</title>
        <authorList>
            <person name="Haridas S."/>
            <person name="Albert R."/>
            <person name="Binder M."/>
            <person name="Bloem J."/>
            <person name="Labutti K."/>
            <person name="Salamov A."/>
            <person name="Andreopoulos B."/>
            <person name="Baker S."/>
            <person name="Barry K."/>
            <person name="Bills G."/>
            <person name="Bluhm B."/>
            <person name="Cannon C."/>
            <person name="Castanera R."/>
            <person name="Culley D."/>
            <person name="Daum C."/>
            <person name="Ezra D."/>
            <person name="Gonzalez J."/>
            <person name="Henrissat B."/>
            <person name="Kuo A."/>
            <person name="Liang C."/>
            <person name="Lipzen A."/>
            <person name="Lutzoni F."/>
            <person name="Magnuson J."/>
            <person name="Mondo S."/>
            <person name="Nolan M."/>
            <person name="Ohm R."/>
            <person name="Pangilinan J."/>
            <person name="Park H.-J."/>
            <person name="Ramirez L."/>
            <person name="Alfaro M."/>
            <person name="Sun H."/>
            <person name="Tritt A."/>
            <person name="Yoshinaga Y."/>
            <person name="Zwiers L.-H."/>
            <person name="Turgeon B."/>
            <person name="Goodwin S."/>
            <person name="Spatafora J."/>
            <person name="Crous P."/>
            <person name="Grigoriev I."/>
        </authorList>
    </citation>
    <scope>NUCLEOTIDE SEQUENCE</scope>
    <source>
        <strain evidence="5">CBS 109.77</strain>
    </source>
</reference>
<proteinExistence type="inferred from homology"/>
<dbReference type="AlphaFoldDB" id="A0A6A6WSP2"/>
<dbReference type="SUPFAM" id="SSF53335">
    <property type="entry name" value="S-adenosyl-L-methionine-dependent methyltransferases"/>
    <property type="match status" value="1"/>
</dbReference>
<evidence type="ECO:0000256" key="2">
    <source>
        <dbReference type="ARBA" id="ARBA00022603"/>
    </source>
</evidence>
<keyword evidence="6" id="KW-1185">Reference proteome</keyword>
<evidence type="ECO:0000313" key="5">
    <source>
        <dbReference type="EMBL" id="KAF2787160.1"/>
    </source>
</evidence>
<dbReference type="InterPro" id="IPR029063">
    <property type="entry name" value="SAM-dependent_MTases_sf"/>
</dbReference>
<dbReference type="InterPro" id="IPR051419">
    <property type="entry name" value="Lys/N-term_MeTrsfase_sf"/>
</dbReference>
<evidence type="ECO:0000256" key="3">
    <source>
        <dbReference type="ARBA" id="ARBA00022679"/>
    </source>
</evidence>
<name>A0A6A6WSP2_9PLEO</name>
<dbReference type="GO" id="GO:0008168">
    <property type="term" value="F:methyltransferase activity"/>
    <property type="evidence" value="ECO:0007669"/>
    <property type="project" value="UniProtKB-KW"/>
</dbReference>
<evidence type="ECO:0000313" key="6">
    <source>
        <dbReference type="Proteomes" id="UP000799757"/>
    </source>
</evidence>
<evidence type="ECO:0000256" key="4">
    <source>
        <dbReference type="SAM" id="MobiDB-lite"/>
    </source>
</evidence>
<comment type="similarity">
    <text evidence="1">Belongs to the methyltransferase superfamily.</text>
</comment>
<protein>
    <recommendedName>
        <fullName evidence="7">Methyltransferase domain-containing protein</fullName>
    </recommendedName>
</protein>
<dbReference type="CDD" id="cd02440">
    <property type="entry name" value="AdoMet_MTases"/>
    <property type="match status" value="1"/>
</dbReference>
<sequence length="351" mass="39574">MPFQPPSFGERQYWNDRFTSNSNPFEWLEAPDALDPYLVDALRETRDQNPKVLHIGCGTSLLSYHLRAHVKQPEQIHNIDYSEVAIEVGRKREIEIFSAHKNSEEESDVKSTISDEVEGNNTTTTSKGNKDLTKSLSQLTLNETPNMNYMRWSSANLLSHTSLLNACKPSTYSVIVDKSTSDSVACTDDTYVPLPYHVNTTPIASTPVTQSPEPVHPVHILAIHLALVAKPQARWIALSYSAERFPFLDRPLYQSTSPNLMSEIASTLASEGFHDFDYELDDDLDNIPQQMIDNGLPDPSTLWTLAGKYEIEVPQQETKNGGSMTTITHRPQVLHWVYVLERTNVEVFVRG</sequence>
<dbReference type="Gene3D" id="3.40.50.150">
    <property type="entry name" value="Vaccinia Virus protein VP39"/>
    <property type="match status" value="1"/>
</dbReference>
<keyword evidence="2" id="KW-0489">Methyltransferase</keyword>
<dbReference type="GO" id="GO:0032259">
    <property type="term" value="P:methylation"/>
    <property type="evidence" value="ECO:0007669"/>
    <property type="project" value="UniProtKB-KW"/>
</dbReference>
<dbReference type="Proteomes" id="UP000799757">
    <property type="component" value="Unassembled WGS sequence"/>
</dbReference>